<proteinExistence type="predicted"/>
<accession>A0A0D7BUT4</accession>
<protein>
    <submittedName>
        <fullName evidence="3">Uncharacterized protein</fullName>
    </submittedName>
</protein>
<feature type="compositionally biased region" description="Basic and acidic residues" evidence="2">
    <location>
        <begin position="269"/>
        <end position="281"/>
    </location>
</feature>
<gene>
    <name evidence="3" type="ORF">CYLTODRAFT_416107</name>
</gene>
<feature type="region of interest" description="Disordered" evidence="2">
    <location>
        <begin position="1"/>
        <end position="95"/>
    </location>
</feature>
<sequence length="281" mass="31022">MDSNLHANQSAEPEEGQHDTPAASSSSAASEEQTNSAHDTSNADQNAIPSTVATAQLPNPATQAASTSQVPPSIPSGPHPVPLPRPTSFAAPSQEDVDNLKTVNARLSHDNRRLSQDNNRFFHDNALLIHNNTALHHTNVILQHSNMVLQHDGEAQVAAVREEQEYALALRQHELQSTVRCEIDRLRQEVESLRGEKEGLQQENQNLRNALRGQMPNTPVDRIRAKDDNNRRLVEEANVPNVLTNPAVPQILPGSGARRRTRPVVADEGEYRERSPKRTRP</sequence>
<dbReference type="AlphaFoldDB" id="A0A0D7BUT4"/>
<keyword evidence="1" id="KW-0175">Coiled coil</keyword>
<evidence type="ECO:0000256" key="1">
    <source>
        <dbReference type="SAM" id="Coils"/>
    </source>
</evidence>
<feature type="coiled-coil region" evidence="1">
    <location>
        <begin position="176"/>
        <end position="210"/>
    </location>
</feature>
<feature type="compositionally biased region" description="Polar residues" evidence="2">
    <location>
        <begin position="31"/>
        <end position="69"/>
    </location>
</feature>
<keyword evidence="4" id="KW-1185">Reference proteome</keyword>
<dbReference type="EMBL" id="KN880431">
    <property type="protein sequence ID" value="KIY74258.1"/>
    <property type="molecule type" value="Genomic_DNA"/>
</dbReference>
<dbReference type="Proteomes" id="UP000054007">
    <property type="component" value="Unassembled WGS sequence"/>
</dbReference>
<evidence type="ECO:0000256" key="2">
    <source>
        <dbReference type="SAM" id="MobiDB-lite"/>
    </source>
</evidence>
<feature type="compositionally biased region" description="Polar residues" evidence="2">
    <location>
        <begin position="1"/>
        <end position="11"/>
    </location>
</feature>
<name>A0A0D7BUT4_9AGAR</name>
<evidence type="ECO:0000313" key="4">
    <source>
        <dbReference type="Proteomes" id="UP000054007"/>
    </source>
</evidence>
<organism evidence="3 4">
    <name type="scientific">Cylindrobasidium torrendii FP15055 ss-10</name>
    <dbReference type="NCBI Taxonomy" id="1314674"/>
    <lineage>
        <taxon>Eukaryota</taxon>
        <taxon>Fungi</taxon>
        <taxon>Dikarya</taxon>
        <taxon>Basidiomycota</taxon>
        <taxon>Agaricomycotina</taxon>
        <taxon>Agaricomycetes</taxon>
        <taxon>Agaricomycetidae</taxon>
        <taxon>Agaricales</taxon>
        <taxon>Marasmiineae</taxon>
        <taxon>Physalacriaceae</taxon>
        <taxon>Cylindrobasidium</taxon>
    </lineage>
</organism>
<feature type="compositionally biased region" description="Pro residues" evidence="2">
    <location>
        <begin position="72"/>
        <end position="85"/>
    </location>
</feature>
<reference evidence="3 4" key="1">
    <citation type="journal article" date="2015" name="Fungal Genet. Biol.">
        <title>Evolution of novel wood decay mechanisms in Agaricales revealed by the genome sequences of Fistulina hepatica and Cylindrobasidium torrendii.</title>
        <authorList>
            <person name="Floudas D."/>
            <person name="Held B.W."/>
            <person name="Riley R."/>
            <person name="Nagy L.G."/>
            <person name="Koehler G."/>
            <person name="Ransdell A.S."/>
            <person name="Younus H."/>
            <person name="Chow J."/>
            <person name="Chiniquy J."/>
            <person name="Lipzen A."/>
            <person name="Tritt A."/>
            <person name="Sun H."/>
            <person name="Haridas S."/>
            <person name="LaButti K."/>
            <person name="Ohm R.A."/>
            <person name="Kues U."/>
            <person name="Blanchette R.A."/>
            <person name="Grigoriev I.V."/>
            <person name="Minto R.E."/>
            <person name="Hibbett D.S."/>
        </authorList>
    </citation>
    <scope>NUCLEOTIDE SEQUENCE [LARGE SCALE GENOMIC DNA]</scope>
    <source>
        <strain evidence="3 4">FP15055 ss-10</strain>
    </source>
</reference>
<evidence type="ECO:0000313" key="3">
    <source>
        <dbReference type="EMBL" id="KIY74258.1"/>
    </source>
</evidence>
<feature type="region of interest" description="Disordered" evidence="2">
    <location>
        <begin position="245"/>
        <end position="281"/>
    </location>
</feature>